<protein>
    <recommendedName>
        <fullName evidence="4">Dot/Icm T4SS effector</fullName>
    </recommendedName>
</protein>
<name>A0ABS8X1C4_9GAMM</name>
<evidence type="ECO:0008006" key="4">
    <source>
        <dbReference type="Google" id="ProtNLM"/>
    </source>
</evidence>
<evidence type="ECO:0000313" key="3">
    <source>
        <dbReference type="Proteomes" id="UP001320170"/>
    </source>
</evidence>
<comment type="caution">
    <text evidence="2">The sequence shown here is derived from an EMBL/GenBank/DDBJ whole genome shotgun (WGS) entry which is preliminary data.</text>
</comment>
<feature type="compositionally biased region" description="Basic and acidic residues" evidence="1">
    <location>
        <begin position="416"/>
        <end position="436"/>
    </location>
</feature>
<proteinExistence type="predicted"/>
<sequence>MRSKANVTKELPVSKRSKLEPPYDAGDCGYYAVCVCLLYLGMQAKTDKALAATINNSKVLTTIFSHMPLLSRMTGSNNMETIENIFIGLNASGWDRISFREVLNEFSNGIRRSLVTSDWGLDYFNKTIHEGAWVFDNQKWMDLPPFKRLNEKILDKMLMLSNGKDVTADEAGALRFQATVEIFKELNEETLKSMSKAVIEKYYGPGSEKAWLDAEFLKYFSKQLFPGSDNLFFDPKRIQITSDGPSQIHWYVDVPNGEISDSLLKTVNSGPSKDLKEIEVYRVKDSNLDDLSPLIQEHEDLLKAQQQLIMKFKEIASGLYAKYLDSSFPEEVLIGLSGLSCFEKEPPLQATIDEVLMPIVAASEDNLSDYTNLCMTQKSIVALNEKIKKVEKEIESRKDKISTSSLISSSLSFQSSKEKPATHDKSEVLDDFEMNKNKSLPT</sequence>
<keyword evidence="3" id="KW-1185">Reference proteome</keyword>
<dbReference type="EMBL" id="JAJTND010000001">
    <property type="protein sequence ID" value="MCE3530893.1"/>
    <property type="molecule type" value="Genomic_DNA"/>
</dbReference>
<organism evidence="2 3">
    <name type="scientific">Legionella resiliens</name>
    <dbReference type="NCBI Taxonomy" id="2905958"/>
    <lineage>
        <taxon>Bacteria</taxon>
        <taxon>Pseudomonadati</taxon>
        <taxon>Pseudomonadota</taxon>
        <taxon>Gammaproteobacteria</taxon>
        <taxon>Legionellales</taxon>
        <taxon>Legionellaceae</taxon>
        <taxon>Legionella</taxon>
    </lineage>
</organism>
<gene>
    <name evidence="2" type="ORF">LXO92_00705</name>
</gene>
<evidence type="ECO:0000313" key="2">
    <source>
        <dbReference type="EMBL" id="MCE3530893.1"/>
    </source>
</evidence>
<dbReference type="RefSeq" id="WP_232890128.1">
    <property type="nucleotide sequence ID" value="NZ_JAJSPM010000001.1"/>
</dbReference>
<dbReference type="Proteomes" id="UP001320170">
    <property type="component" value="Unassembled WGS sequence"/>
</dbReference>
<accession>A0ABS8X1C4</accession>
<reference evidence="2 3" key="1">
    <citation type="journal article" date="2024" name="Pathogens">
        <title>Characterization of a Novel Species of Legionella Isolated from a Healthcare Facility: Legionella resiliens sp. nov.</title>
        <authorList>
            <person name="Cristino S."/>
            <person name="Pascale M.R."/>
            <person name="Marino F."/>
            <person name="Derelitto C."/>
            <person name="Salaris S."/>
            <person name="Orsini M."/>
            <person name="Squarzoni S."/>
            <person name="Grottola A."/>
            <person name="Girolamini L."/>
        </authorList>
    </citation>
    <scope>NUCLEOTIDE SEQUENCE [LARGE SCALE GENOMIC DNA]</scope>
    <source>
        <strain evidence="2 3">8cVS16</strain>
    </source>
</reference>
<feature type="region of interest" description="Disordered" evidence="1">
    <location>
        <begin position="409"/>
        <end position="442"/>
    </location>
</feature>
<evidence type="ECO:0000256" key="1">
    <source>
        <dbReference type="SAM" id="MobiDB-lite"/>
    </source>
</evidence>